<keyword evidence="1" id="KW-0560">Oxidoreductase</keyword>
<organism evidence="2 3">
    <name type="scientific">Nannocystis exedens</name>
    <dbReference type="NCBI Taxonomy" id="54"/>
    <lineage>
        <taxon>Bacteria</taxon>
        <taxon>Pseudomonadati</taxon>
        <taxon>Myxococcota</taxon>
        <taxon>Polyangia</taxon>
        <taxon>Nannocystales</taxon>
        <taxon>Nannocystaceae</taxon>
        <taxon>Nannocystis</taxon>
    </lineage>
</organism>
<dbReference type="Proteomes" id="UP000199400">
    <property type="component" value="Unassembled WGS sequence"/>
</dbReference>
<dbReference type="Gene3D" id="3.50.50.60">
    <property type="entry name" value="FAD/NAD(P)-binding domain"/>
    <property type="match status" value="1"/>
</dbReference>
<dbReference type="PANTHER" id="PTHR43747:SF5">
    <property type="entry name" value="FAD-BINDING DOMAIN-CONTAINING PROTEIN"/>
    <property type="match status" value="1"/>
</dbReference>
<proteinExistence type="predicted"/>
<dbReference type="InterPro" id="IPR036188">
    <property type="entry name" value="FAD/NAD-bd_sf"/>
</dbReference>
<sequence length="567" mass="63697">MAPGTISLPRFADSVHLGGNHVNHETYDVAILGAGIAGSVLAAILARQGFRVLLLEKGAHPRFAVGEAMQPQSSMLLWILGERFDVPEIQHLSCTQKILRHVTRNCGVKKTFGFLYHEAGKPQDPQQAHLLIPPPTPLASESHLFRADIDHYVVKAAIRHGATYRDRTDVVDFTLGDDGVVLRTAGDEVFRARFLVDGTGHKSLVAERLGLRPKDPPLRTQSRTIFTHMRGFRRYDDLLAPHERPGLSRGWYEGTLHHMIDGGWFWVIRFDNVPGSESDLTSIGLTLDMRKYPERGIPPEQEFWEVVNRYPSIARHLEGGVAVRPWVGTGRLQFTATDSAGPRFFLMSHAHGFIDALYSRGMINTFETIHALAPRLIQALRDDDFTLSRFDYPRRLQDGMLLDNDRMVHNSFRSFANFATWNAFLRVWLANIIFGDLRMFRVCMKYLASGDKAEFAALDADAVPLSQAPGEDPLEDLSRFTDATFDRWEAGELTAEQAAAAVFAQLGRTPLPPIHAWSDPAAHHLDLLPEKLVKMVDWGQTVAPRPMNRWFDFDLGMLDRLRADAAA</sequence>
<dbReference type="Pfam" id="PF13450">
    <property type="entry name" value="NAD_binding_8"/>
    <property type="match status" value="1"/>
</dbReference>
<accession>A0A1I1WHK0</accession>
<evidence type="ECO:0000313" key="2">
    <source>
        <dbReference type="EMBL" id="SFD94471.1"/>
    </source>
</evidence>
<gene>
    <name evidence="2" type="ORF">SAMN02745121_02353</name>
</gene>
<reference evidence="3" key="1">
    <citation type="submission" date="2016-10" db="EMBL/GenBank/DDBJ databases">
        <authorList>
            <person name="Varghese N."/>
            <person name="Submissions S."/>
        </authorList>
    </citation>
    <scope>NUCLEOTIDE SEQUENCE [LARGE SCALE GENOMIC DNA]</scope>
    <source>
        <strain evidence="3">ATCC 25963</strain>
    </source>
</reference>
<dbReference type="PRINTS" id="PR00420">
    <property type="entry name" value="RNGMNOXGNASE"/>
</dbReference>
<name>A0A1I1WHK0_9BACT</name>
<dbReference type="STRING" id="54.SAMN02745121_02353"/>
<protein>
    <submittedName>
        <fullName evidence="2">FADH2 O2-dependent halogenase</fullName>
    </submittedName>
</protein>
<dbReference type="OrthoDB" id="103324at2"/>
<dbReference type="PANTHER" id="PTHR43747">
    <property type="entry name" value="FAD-BINDING PROTEIN"/>
    <property type="match status" value="1"/>
</dbReference>
<evidence type="ECO:0000313" key="3">
    <source>
        <dbReference type="Proteomes" id="UP000199400"/>
    </source>
</evidence>
<dbReference type="EMBL" id="FOMX01000006">
    <property type="protein sequence ID" value="SFD94471.1"/>
    <property type="molecule type" value="Genomic_DNA"/>
</dbReference>
<dbReference type="AlphaFoldDB" id="A0A1I1WHK0"/>
<dbReference type="InterPro" id="IPR050816">
    <property type="entry name" value="Flavin-dep_Halogenase_NPB"/>
</dbReference>
<keyword evidence="3" id="KW-1185">Reference proteome</keyword>
<evidence type="ECO:0000256" key="1">
    <source>
        <dbReference type="ARBA" id="ARBA00023002"/>
    </source>
</evidence>
<dbReference type="GO" id="GO:0016491">
    <property type="term" value="F:oxidoreductase activity"/>
    <property type="evidence" value="ECO:0007669"/>
    <property type="project" value="UniProtKB-KW"/>
</dbReference>
<dbReference type="SUPFAM" id="SSF51905">
    <property type="entry name" value="FAD/NAD(P)-binding domain"/>
    <property type="match status" value="1"/>
</dbReference>